<dbReference type="PANTHER" id="PTHR38111">
    <property type="entry name" value="ZN(2)-C6 FUNGAL-TYPE DOMAIN-CONTAINING PROTEIN-RELATED"/>
    <property type="match status" value="1"/>
</dbReference>
<protein>
    <submittedName>
        <fullName evidence="2">Uncharacterized protein</fullName>
    </submittedName>
</protein>
<keyword evidence="3" id="KW-1185">Reference proteome</keyword>
<feature type="region of interest" description="Disordered" evidence="1">
    <location>
        <begin position="304"/>
        <end position="324"/>
    </location>
</feature>
<accession>A0AAN9YRF8</accession>
<feature type="compositionally biased region" description="Basic and acidic residues" evidence="1">
    <location>
        <begin position="308"/>
        <end position="318"/>
    </location>
</feature>
<dbReference type="PANTHER" id="PTHR38111:SF2">
    <property type="entry name" value="FINGER DOMAIN PROTEIN, PUTATIVE (AFU_ORTHOLOGUE AFUA_1G01560)-RELATED"/>
    <property type="match status" value="1"/>
</dbReference>
<evidence type="ECO:0000313" key="2">
    <source>
        <dbReference type="EMBL" id="KAK7751802.1"/>
    </source>
</evidence>
<proteinExistence type="predicted"/>
<feature type="region of interest" description="Disordered" evidence="1">
    <location>
        <begin position="453"/>
        <end position="508"/>
    </location>
</feature>
<dbReference type="EMBL" id="JAKJXP020000045">
    <property type="protein sequence ID" value="KAK7751802.1"/>
    <property type="molecule type" value="Genomic_DNA"/>
</dbReference>
<evidence type="ECO:0000313" key="3">
    <source>
        <dbReference type="Proteomes" id="UP001320420"/>
    </source>
</evidence>
<evidence type="ECO:0000256" key="1">
    <source>
        <dbReference type="SAM" id="MobiDB-lite"/>
    </source>
</evidence>
<gene>
    <name evidence="2" type="ORF">SLS62_006288</name>
</gene>
<comment type="caution">
    <text evidence="2">The sequence shown here is derived from an EMBL/GenBank/DDBJ whole genome shotgun (WGS) entry which is preliminary data.</text>
</comment>
<reference evidence="2 3" key="1">
    <citation type="submission" date="2024-02" db="EMBL/GenBank/DDBJ databases">
        <title>De novo assembly and annotation of 12 fungi associated with fruit tree decline syndrome in Ontario, Canada.</title>
        <authorList>
            <person name="Sulman M."/>
            <person name="Ellouze W."/>
            <person name="Ilyukhin E."/>
        </authorList>
    </citation>
    <scope>NUCLEOTIDE SEQUENCE [LARGE SCALE GENOMIC DNA]</scope>
    <source>
        <strain evidence="2 3">M11/M66-122</strain>
    </source>
</reference>
<dbReference type="AlphaFoldDB" id="A0AAN9YRF8"/>
<sequence length="707" mass="77909">MPTVYQGGLRMSRLREADTVAEHLYQLSVIGGNGDGNGDDDLTTNTTTAAAAAAAAAGTTASYAASDHKIEEITVKFTVAVAVAVSPPRQDAAPAPAPSPAPWDMYVARMFDNFVWRSYGAGWLDRAAGGHLGDLSLDAVKALSQFSFGQSNQTPEIQTRGDARYGKCIVSLRVEIQGSTGAAASGSKILCPILILTMIACIQKDRAAAFSHLGAVDRLLRTSGPELFQQQSLRSAFEAARSTLLITSLMAKQRLFLEEHPWRTVPWALEPASKRPQAHLLDILVTIPGLLKDEKRLLLNDDDVEEEEQRRHEEDVHHRCPQAAGEPIGISPPEWLISSDRQLVCRRVTLRNNIADQLEKLYRWRWDWQHQNGRHVTVGPACWQPGDPAWNVLGGGGGKREGRLLNRLVFDSPTHANDIMLYNATLIWLMALLWKVDPARAAGVIEDCARRARTNRPPSYHSSHQHDHDNHPQQQYQQYRHQNENQHHINQQPSPMLKTPPCPSEPGDIKDGAQTCPCPCLCPGTSPLPSPGPSPTLSFEPLSQPGDTTSIRDPAIEICRVYDWQAQHHHRNPHPSSSSSAVGEDQICLYLFPMGIARGVLEADLGSTTETDVDVDVDVDVDLEDRDPDVRDWIRDMLGSNPVTQDYFGAGSNVAGFPSYITRRALYPDEEAEAGADDNMDMESAEEAGMRMACGNDDDVFAWENCR</sequence>
<dbReference type="Proteomes" id="UP001320420">
    <property type="component" value="Unassembled WGS sequence"/>
</dbReference>
<dbReference type="InterPro" id="IPR053178">
    <property type="entry name" value="Osmoadaptation_assoc"/>
</dbReference>
<name>A0AAN9YRF8_9PEZI</name>
<organism evidence="2 3">
    <name type="scientific">Diatrype stigma</name>
    <dbReference type="NCBI Taxonomy" id="117547"/>
    <lineage>
        <taxon>Eukaryota</taxon>
        <taxon>Fungi</taxon>
        <taxon>Dikarya</taxon>
        <taxon>Ascomycota</taxon>
        <taxon>Pezizomycotina</taxon>
        <taxon>Sordariomycetes</taxon>
        <taxon>Xylariomycetidae</taxon>
        <taxon>Xylariales</taxon>
        <taxon>Diatrypaceae</taxon>
        <taxon>Diatrype</taxon>
    </lineage>
</organism>